<name>A0A2I1D0L0_ASPC2</name>
<evidence type="ECO:0000313" key="3">
    <source>
        <dbReference type="Proteomes" id="UP000234254"/>
    </source>
</evidence>
<dbReference type="EMBL" id="MSFM01000008">
    <property type="protein sequence ID" value="PKY03414.1"/>
    <property type="molecule type" value="Genomic_DNA"/>
</dbReference>
<dbReference type="RefSeq" id="XP_024692008.1">
    <property type="nucleotide sequence ID" value="XM_024841356.1"/>
</dbReference>
<proteinExistence type="predicted"/>
<protein>
    <submittedName>
        <fullName evidence="2">Uncharacterized protein</fullName>
    </submittedName>
</protein>
<evidence type="ECO:0000256" key="1">
    <source>
        <dbReference type="SAM" id="MobiDB-lite"/>
    </source>
</evidence>
<reference evidence="2" key="1">
    <citation type="submission" date="2016-12" db="EMBL/GenBank/DDBJ databases">
        <title>The genomes of Aspergillus section Nigri reveals drivers in fungal speciation.</title>
        <authorList>
            <consortium name="DOE Joint Genome Institute"/>
            <person name="Vesth T.C."/>
            <person name="Nybo J."/>
            <person name="Theobald S."/>
            <person name="Brandl J."/>
            <person name="Frisvad J.C."/>
            <person name="Nielsen K.F."/>
            <person name="Lyhne E.K."/>
            <person name="Kogle M.E."/>
            <person name="Kuo A."/>
            <person name="Riley R."/>
            <person name="Clum A."/>
            <person name="Nolan M."/>
            <person name="Lipzen A."/>
            <person name="Salamov A."/>
            <person name="Henrissat B."/>
            <person name="Wiebenga A."/>
            <person name="De vries R.P."/>
            <person name="Grigoriev I.V."/>
            <person name="Mortensen U.H."/>
            <person name="Andersen M.R."/>
            <person name="Baker S.E."/>
        </authorList>
    </citation>
    <scope>NUCLEOTIDE SEQUENCE</scope>
    <source>
        <strain evidence="2">IBT 28561</strain>
    </source>
</reference>
<dbReference type="AlphaFoldDB" id="A0A2I1D0L0"/>
<keyword evidence="3" id="KW-1185">Reference proteome</keyword>
<dbReference type="VEuPathDB" id="FungiDB:P168DRAFT_328439"/>
<feature type="region of interest" description="Disordered" evidence="1">
    <location>
        <begin position="33"/>
        <end position="159"/>
    </location>
</feature>
<sequence>MRWEPETVNTLWRLLYTTQSVAIIADVEKIAEAWPDDDERPTPSGVRGQLQKLKRTLGNPSNFSITNPKAGKAQDGGDENEDPGTPRTPGTPKKRGRKPGKVSDQNNATSTPDGSQATPTKKVKPSKAKAAAGPTSPGPRLGEDPKVGTQMAQHQAAERPHCGGMVCNELDCISCNGY</sequence>
<accession>A0A2I1D0L0</accession>
<dbReference type="GeneID" id="36548880"/>
<gene>
    <name evidence="2" type="ORF">P168DRAFT_328439</name>
</gene>
<dbReference type="Proteomes" id="UP000234254">
    <property type="component" value="Unassembled WGS sequence"/>
</dbReference>
<feature type="compositionally biased region" description="Polar residues" evidence="1">
    <location>
        <begin position="103"/>
        <end position="116"/>
    </location>
</feature>
<evidence type="ECO:0000313" key="2">
    <source>
        <dbReference type="EMBL" id="PKY03414.1"/>
    </source>
</evidence>
<organism evidence="2 3">
    <name type="scientific">Aspergillus campestris (strain IBT 28561)</name>
    <dbReference type="NCBI Taxonomy" id="1392248"/>
    <lineage>
        <taxon>Eukaryota</taxon>
        <taxon>Fungi</taxon>
        <taxon>Dikarya</taxon>
        <taxon>Ascomycota</taxon>
        <taxon>Pezizomycotina</taxon>
        <taxon>Eurotiomycetes</taxon>
        <taxon>Eurotiomycetidae</taxon>
        <taxon>Eurotiales</taxon>
        <taxon>Aspergillaceae</taxon>
        <taxon>Aspergillus</taxon>
        <taxon>Aspergillus subgen. Circumdati</taxon>
    </lineage>
</organism>
<feature type="compositionally biased region" description="Polar residues" evidence="1">
    <location>
        <begin position="58"/>
        <end position="67"/>
    </location>
</feature>
<dbReference type="OrthoDB" id="4499484at2759"/>
<feature type="compositionally biased region" description="Low complexity" evidence="1">
    <location>
        <begin position="128"/>
        <end position="139"/>
    </location>
</feature>
<comment type="caution">
    <text evidence="2">The sequence shown here is derived from an EMBL/GenBank/DDBJ whole genome shotgun (WGS) entry which is preliminary data.</text>
</comment>